<dbReference type="Proteomes" id="UP000272729">
    <property type="component" value="Unassembled WGS sequence"/>
</dbReference>
<proteinExistence type="predicted"/>
<dbReference type="AlphaFoldDB" id="A0A495X656"/>
<organism evidence="1 2">
    <name type="scientific">Saccharothrix variisporea</name>
    <dbReference type="NCBI Taxonomy" id="543527"/>
    <lineage>
        <taxon>Bacteria</taxon>
        <taxon>Bacillati</taxon>
        <taxon>Actinomycetota</taxon>
        <taxon>Actinomycetes</taxon>
        <taxon>Pseudonocardiales</taxon>
        <taxon>Pseudonocardiaceae</taxon>
        <taxon>Saccharothrix</taxon>
    </lineage>
</organism>
<reference evidence="1 2" key="1">
    <citation type="submission" date="2018-10" db="EMBL/GenBank/DDBJ databases">
        <title>Sequencing the genomes of 1000 actinobacteria strains.</title>
        <authorList>
            <person name="Klenk H.-P."/>
        </authorList>
    </citation>
    <scope>NUCLEOTIDE SEQUENCE [LARGE SCALE GENOMIC DNA]</scope>
    <source>
        <strain evidence="1 2">DSM 43911</strain>
    </source>
</reference>
<evidence type="ECO:0000313" key="1">
    <source>
        <dbReference type="EMBL" id="RKT68143.1"/>
    </source>
</evidence>
<gene>
    <name evidence="1" type="ORF">DFJ66_1324</name>
</gene>
<dbReference type="RefSeq" id="WP_170199165.1">
    <property type="nucleotide sequence ID" value="NZ_JBIUBA010000015.1"/>
</dbReference>
<sequence length="178" mass="19736">MLLMLDVDGPLNPYAAKPSKRPAGYRTFRYTRSGGWHTGRDARRYRGLRVWLNPDHGPALRALAADTGLELVWATTWMHLANELVAPAIGLPPLPVVEFPDYGSGWRPDGEWKWRAVAEFAAGRPLAWLDDELDAWSGARTAFDAERAGVPTRLCAVDPRLGITPEHLDDVRAWAAGL</sequence>
<keyword evidence="2" id="KW-1185">Reference proteome</keyword>
<comment type="caution">
    <text evidence="1">The sequence shown here is derived from an EMBL/GenBank/DDBJ whole genome shotgun (WGS) entry which is preliminary data.</text>
</comment>
<dbReference type="EMBL" id="RBXR01000001">
    <property type="protein sequence ID" value="RKT68143.1"/>
    <property type="molecule type" value="Genomic_DNA"/>
</dbReference>
<evidence type="ECO:0008006" key="3">
    <source>
        <dbReference type="Google" id="ProtNLM"/>
    </source>
</evidence>
<name>A0A495X656_9PSEU</name>
<evidence type="ECO:0000313" key="2">
    <source>
        <dbReference type="Proteomes" id="UP000272729"/>
    </source>
</evidence>
<dbReference type="Pfam" id="PF18143">
    <property type="entry name" value="HAD_SAK_2"/>
    <property type="match status" value="1"/>
</dbReference>
<accession>A0A495X656</accession>
<protein>
    <recommendedName>
        <fullName evidence="3">Secreted protein</fullName>
    </recommendedName>
</protein>